<dbReference type="Gene3D" id="1.25.40.10">
    <property type="entry name" value="Tetratricopeptide repeat domain"/>
    <property type="match status" value="2"/>
</dbReference>
<comment type="caution">
    <text evidence="2">The sequence shown here is derived from an EMBL/GenBank/DDBJ whole genome shotgun (WGS) entry which is preliminary data.</text>
</comment>
<keyword evidence="1" id="KW-0802">TPR repeat</keyword>
<dbReference type="Pfam" id="PF13424">
    <property type="entry name" value="TPR_12"/>
    <property type="match status" value="3"/>
</dbReference>
<feature type="repeat" description="TPR" evidence="1">
    <location>
        <begin position="403"/>
        <end position="436"/>
    </location>
</feature>
<sequence>MHLLRQSSGILAQDNAPVDTEQDVTALTNHLDGLSLAIVLAGAFMRQTGTSIKEYLQFYKEDWSNLQSESEPTRHYRQGNILQTWMITYHEMKKRWPNSAKLLMLLAQFDNRDIWYELIRNGCHNSDAPLWLEEIASNPSSFRGSVKILLEFSLLESKRQGSYTMHPVVQDWCVHVSGTDEDMISLQLSEIALISVGYTVPTAEERDYDQLQRRLLPQCNYVAHRQYINKSIWLWGGFHGLGLLYSDQGKLKEAEKMYQRALAGREEALGPDHISTLSIVQNLGVLYHKQGKLKEAEQMYQRALAGYEEALGPDHMSTLDIIHNLGNLYSEQGKLKEAEKIYQRIFKGCEEAPGPDHTSPLDTIHSLGLLYSKQGKLKEAEEMYQRALAGYEEALGPDHISTLSIVQNLGVLYYKQGKLKEAKKMYQRALAGYEEALGPDHPSTLNTVHNLGVLYYKQGKLKEAEEMYQRAL</sequence>
<dbReference type="SUPFAM" id="SSF48452">
    <property type="entry name" value="TPR-like"/>
    <property type="match status" value="1"/>
</dbReference>
<dbReference type="PROSITE" id="PS50293">
    <property type="entry name" value="TPR_REGION"/>
    <property type="match status" value="1"/>
</dbReference>
<dbReference type="AlphaFoldDB" id="A0A9P5GBV5"/>
<evidence type="ECO:0000313" key="3">
    <source>
        <dbReference type="Proteomes" id="UP000701341"/>
    </source>
</evidence>
<organism evidence="2 3">
    <name type="scientific">Penicillium crustosum</name>
    <name type="common">Blue mold fungus</name>
    <dbReference type="NCBI Taxonomy" id="36656"/>
    <lineage>
        <taxon>Eukaryota</taxon>
        <taxon>Fungi</taxon>
        <taxon>Dikarya</taxon>
        <taxon>Ascomycota</taxon>
        <taxon>Pezizomycotina</taxon>
        <taxon>Eurotiomycetes</taxon>
        <taxon>Eurotiomycetidae</taxon>
        <taxon>Eurotiales</taxon>
        <taxon>Aspergillaceae</taxon>
        <taxon>Penicillium</taxon>
    </lineage>
</organism>
<dbReference type="PANTHER" id="PTHR46082">
    <property type="entry name" value="ATP/GTP-BINDING PROTEIN-RELATED"/>
    <property type="match status" value="1"/>
</dbReference>
<evidence type="ECO:0000313" key="2">
    <source>
        <dbReference type="EMBL" id="KAF7515787.1"/>
    </source>
</evidence>
<dbReference type="Proteomes" id="UP000701341">
    <property type="component" value="Unassembled WGS sequence"/>
</dbReference>
<dbReference type="InterPro" id="IPR053137">
    <property type="entry name" value="NLR-like"/>
</dbReference>
<feature type="repeat" description="TPR" evidence="1">
    <location>
        <begin position="277"/>
        <end position="310"/>
    </location>
</feature>
<dbReference type="PROSITE" id="PS50005">
    <property type="entry name" value="TPR"/>
    <property type="match status" value="4"/>
</dbReference>
<accession>A0A9P5GBV5</accession>
<protein>
    <recommendedName>
        <fullName evidence="4">TPR-like protein</fullName>
    </recommendedName>
</protein>
<proteinExistence type="predicted"/>
<reference evidence="2" key="1">
    <citation type="submission" date="2020-02" db="EMBL/GenBank/DDBJ databases">
        <authorList>
            <person name="Lichtner F.J."/>
        </authorList>
    </citation>
    <scope>NUCLEOTIDE SEQUENCE</scope>
    <source>
        <strain evidence="2">G10</strain>
    </source>
</reference>
<gene>
    <name evidence="2" type="ORF">PCG10_002914</name>
</gene>
<keyword evidence="3" id="KW-1185">Reference proteome</keyword>
<evidence type="ECO:0000256" key="1">
    <source>
        <dbReference type="PROSITE-ProRule" id="PRU00339"/>
    </source>
</evidence>
<evidence type="ECO:0008006" key="4">
    <source>
        <dbReference type="Google" id="ProtNLM"/>
    </source>
</evidence>
<dbReference type="SMART" id="SM00028">
    <property type="entry name" value="TPR"/>
    <property type="match status" value="6"/>
</dbReference>
<feature type="repeat" description="TPR" evidence="1">
    <location>
        <begin position="235"/>
        <end position="268"/>
    </location>
</feature>
<dbReference type="EMBL" id="JAAOZQ010000161">
    <property type="protein sequence ID" value="KAF7515787.1"/>
    <property type="molecule type" value="Genomic_DNA"/>
</dbReference>
<feature type="repeat" description="TPR" evidence="1">
    <location>
        <begin position="361"/>
        <end position="394"/>
    </location>
</feature>
<dbReference type="PANTHER" id="PTHR46082:SF6">
    <property type="entry name" value="AAA+ ATPASE DOMAIN-CONTAINING PROTEIN-RELATED"/>
    <property type="match status" value="1"/>
</dbReference>
<feature type="non-terminal residue" evidence="2">
    <location>
        <position position="472"/>
    </location>
</feature>
<dbReference type="InterPro" id="IPR019734">
    <property type="entry name" value="TPR_rpt"/>
</dbReference>
<dbReference type="InterPro" id="IPR011990">
    <property type="entry name" value="TPR-like_helical_dom_sf"/>
</dbReference>
<name>A0A9P5GBV5_PENCR</name>